<keyword evidence="1" id="KW-0472">Membrane</keyword>
<evidence type="ECO:0000256" key="1">
    <source>
        <dbReference type="SAM" id="Phobius"/>
    </source>
</evidence>
<evidence type="ECO:0008006" key="4">
    <source>
        <dbReference type="Google" id="ProtNLM"/>
    </source>
</evidence>
<sequence length="179" mass="20771">MAKFKKRWLLIPLMLLIAFYLWGMWAFMTGYTHRDYVSLKVKFFLEDNDKKLMISTASLSADKMIFMGAIQDEDKDVIFWEMEKDSVVKEINCLFTNSPSNSCVSIYNNIFTIHDLSWFQPKTIYALFLRVQGKEDDGSVGGYVGSSYTFFCRNNGQVFFSEDDDKLPSECKTTDQLVN</sequence>
<accession>A0ABX3WKG5</accession>
<gene>
    <name evidence="2" type="ORF">BV913_07285</name>
</gene>
<protein>
    <recommendedName>
        <fullName evidence="4">Lipoprotein</fullName>
    </recommendedName>
</protein>
<dbReference type="RefSeq" id="WP_085418478.1">
    <property type="nucleotide sequence ID" value="NZ_CP091509.1"/>
</dbReference>
<dbReference type="Proteomes" id="UP000193346">
    <property type="component" value="Unassembled WGS sequence"/>
</dbReference>
<feature type="transmembrane region" description="Helical" evidence="1">
    <location>
        <begin position="7"/>
        <end position="28"/>
    </location>
</feature>
<proteinExistence type="predicted"/>
<name>A0ABX3WKG5_9NEIS</name>
<keyword evidence="1" id="KW-0812">Transmembrane</keyword>
<evidence type="ECO:0000313" key="2">
    <source>
        <dbReference type="EMBL" id="OSI34341.1"/>
    </source>
</evidence>
<keyword evidence="3" id="KW-1185">Reference proteome</keyword>
<evidence type="ECO:0000313" key="3">
    <source>
        <dbReference type="Proteomes" id="UP000193346"/>
    </source>
</evidence>
<organism evidence="2 3">
    <name type="scientific">Neisseria dumasiana</name>
    <dbReference type="NCBI Taxonomy" id="1931275"/>
    <lineage>
        <taxon>Bacteria</taxon>
        <taxon>Pseudomonadati</taxon>
        <taxon>Pseudomonadota</taxon>
        <taxon>Betaproteobacteria</taxon>
        <taxon>Neisseriales</taxon>
        <taxon>Neisseriaceae</taxon>
        <taxon>Neisseria</taxon>
    </lineage>
</organism>
<comment type="caution">
    <text evidence="2">The sequence shown here is derived from an EMBL/GenBank/DDBJ whole genome shotgun (WGS) entry which is preliminary data.</text>
</comment>
<reference evidence="2 3" key="1">
    <citation type="submission" date="2017-01" db="EMBL/GenBank/DDBJ databases">
        <authorList>
            <person name="Wolfgang W.J."/>
            <person name="Cole J."/>
            <person name="Wroblewski D."/>
            <person name="Mcginnis J."/>
            <person name="Musser K.A."/>
        </authorList>
    </citation>
    <scope>NUCLEOTIDE SEQUENCE [LARGE SCALE GENOMIC DNA]</scope>
    <source>
        <strain evidence="2 3">93087</strain>
    </source>
</reference>
<dbReference type="EMBL" id="MTAC01000016">
    <property type="protein sequence ID" value="OSI34341.1"/>
    <property type="molecule type" value="Genomic_DNA"/>
</dbReference>
<keyword evidence="1" id="KW-1133">Transmembrane helix</keyword>